<evidence type="ECO:0000256" key="1">
    <source>
        <dbReference type="ARBA" id="ARBA00022737"/>
    </source>
</evidence>
<dbReference type="Pfam" id="PF12796">
    <property type="entry name" value="Ank_2"/>
    <property type="match status" value="1"/>
</dbReference>
<comment type="caution">
    <text evidence="5">The sequence shown here is derived from an EMBL/GenBank/DDBJ whole genome shotgun (WGS) entry which is preliminary data.</text>
</comment>
<sequence length="681" mass="73681">MHPSHASGQAPEPPAADAPADTPARAPCGGRVHVPHVARRLRDLVRGDGMRQLRTAVKHGDVKAVEKLLGKGLHPLATFADGRTPLQLAVERGQFGVFSALLDHAGFDVNARPGNQLEYWLERKQGKAVEVLLAHPRVDPNWRDENGDTLLHRAAREGRLGWVQALAWTEAPAGPDQEGAAASQQAAQKKRADPAILNDAGLSPLHLAARLDHRILLHLLEAGADGNLPDSQGRTPLHHAMAHAREEVLVETVTRLLQAGADPTARDNEGKTPLRILYERGGTAPSEALRRARAIARPPADEQAIAPALALPTELQNAVAAMLDPDSRDSFSLVNTSAHLSVRASRQPHLIIRSPGDLEDAARHYQGRIIRRIRIGGLPAPPFTTGDLKALERFPGLEEVSLRAHTWLTGEDIASLPRTLRRLDLGNCTHLTDEDLAHLPPGLEALSLERCSGITDRGIRHLPRTLKRLNLDGCAALTDECMAALPPEVEEIDFSNCQRIVGRRLDGIPRTVRTLSFRNCDDLSGTRLGALPDALRELDLGMCHSLADDAIATIPRGVRKLDLTACIQLTDACAAGFPPDLAELNLDLCHGLTDDAVGYFPRSLRKLSLHAWDKLTDAGIARLPPNLKEADFQGCCGLTSACIGQLPPALEAVSFELCLGIEEAALAAPRARGIRVRFETR</sequence>
<organism evidence="5 6">
    <name type="scientific">Noviherbaspirillum aridicola</name>
    <dbReference type="NCBI Taxonomy" id="2849687"/>
    <lineage>
        <taxon>Bacteria</taxon>
        <taxon>Pseudomonadati</taxon>
        <taxon>Pseudomonadota</taxon>
        <taxon>Betaproteobacteria</taxon>
        <taxon>Burkholderiales</taxon>
        <taxon>Oxalobacteraceae</taxon>
        <taxon>Noviherbaspirillum</taxon>
    </lineage>
</organism>
<keyword evidence="6" id="KW-1185">Reference proteome</keyword>
<dbReference type="PROSITE" id="PS50297">
    <property type="entry name" value="ANK_REP_REGION"/>
    <property type="match status" value="2"/>
</dbReference>
<dbReference type="InterPro" id="IPR002110">
    <property type="entry name" value="Ankyrin_rpt"/>
</dbReference>
<dbReference type="InterPro" id="IPR051165">
    <property type="entry name" value="Multifunctional_ANK_Repeat"/>
</dbReference>
<evidence type="ECO:0000256" key="2">
    <source>
        <dbReference type="ARBA" id="ARBA00023043"/>
    </source>
</evidence>
<evidence type="ECO:0000313" key="5">
    <source>
        <dbReference type="EMBL" id="GIZ50112.1"/>
    </source>
</evidence>
<feature type="repeat" description="ANK" evidence="3">
    <location>
        <begin position="200"/>
        <end position="231"/>
    </location>
</feature>
<evidence type="ECO:0000256" key="4">
    <source>
        <dbReference type="SAM" id="MobiDB-lite"/>
    </source>
</evidence>
<dbReference type="InterPro" id="IPR032675">
    <property type="entry name" value="LRR_dom_sf"/>
</dbReference>
<dbReference type="PANTHER" id="PTHR24123:SF33">
    <property type="entry name" value="PROTEIN HOS4"/>
    <property type="match status" value="1"/>
</dbReference>
<dbReference type="InterPro" id="IPR036770">
    <property type="entry name" value="Ankyrin_rpt-contain_sf"/>
</dbReference>
<dbReference type="InterPro" id="IPR006553">
    <property type="entry name" value="Leu-rich_rpt_Cys-con_subtyp"/>
</dbReference>
<protein>
    <recommendedName>
        <fullName evidence="7">Ankyrin repeat protein</fullName>
    </recommendedName>
</protein>
<name>A0ABQ4PZ09_9BURK</name>
<feature type="repeat" description="ANK" evidence="3">
    <location>
        <begin position="232"/>
        <end position="268"/>
    </location>
</feature>
<keyword evidence="2 3" id="KW-0040">ANK repeat</keyword>
<dbReference type="SUPFAM" id="SSF48403">
    <property type="entry name" value="Ankyrin repeat"/>
    <property type="match status" value="1"/>
</dbReference>
<dbReference type="SUPFAM" id="SSF52047">
    <property type="entry name" value="RNI-like"/>
    <property type="match status" value="1"/>
</dbReference>
<evidence type="ECO:0000256" key="3">
    <source>
        <dbReference type="PROSITE-ProRule" id="PRU00023"/>
    </source>
</evidence>
<gene>
    <name evidence="5" type="ORF">NCCP691_01260</name>
</gene>
<dbReference type="PROSITE" id="PS50088">
    <property type="entry name" value="ANK_REPEAT"/>
    <property type="match status" value="3"/>
</dbReference>
<feature type="region of interest" description="Disordered" evidence="4">
    <location>
        <begin position="1"/>
        <end position="33"/>
    </location>
</feature>
<proteinExistence type="predicted"/>
<dbReference type="Proteomes" id="UP000887222">
    <property type="component" value="Unassembled WGS sequence"/>
</dbReference>
<accession>A0ABQ4PZ09</accession>
<keyword evidence="1" id="KW-0677">Repeat</keyword>
<dbReference type="SMART" id="SM00367">
    <property type="entry name" value="LRR_CC"/>
    <property type="match status" value="4"/>
</dbReference>
<evidence type="ECO:0000313" key="6">
    <source>
        <dbReference type="Proteomes" id="UP000887222"/>
    </source>
</evidence>
<dbReference type="Gene3D" id="3.80.10.10">
    <property type="entry name" value="Ribonuclease Inhibitor"/>
    <property type="match status" value="2"/>
</dbReference>
<feature type="compositionally biased region" description="Low complexity" evidence="4">
    <location>
        <begin position="17"/>
        <end position="27"/>
    </location>
</feature>
<dbReference type="PANTHER" id="PTHR24123">
    <property type="entry name" value="ANKYRIN REPEAT-CONTAINING"/>
    <property type="match status" value="1"/>
</dbReference>
<dbReference type="EMBL" id="BPMK01000001">
    <property type="protein sequence ID" value="GIZ50112.1"/>
    <property type="molecule type" value="Genomic_DNA"/>
</dbReference>
<dbReference type="Pfam" id="PF13637">
    <property type="entry name" value="Ank_4"/>
    <property type="match status" value="1"/>
</dbReference>
<dbReference type="SMART" id="SM00248">
    <property type="entry name" value="ANK"/>
    <property type="match status" value="4"/>
</dbReference>
<evidence type="ECO:0008006" key="7">
    <source>
        <dbReference type="Google" id="ProtNLM"/>
    </source>
</evidence>
<dbReference type="Gene3D" id="1.25.40.20">
    <property type="entry name" value="Ankyrin repeat-containing domain"/>
    <property type="match status" value="2"/>
</dbReference>
<reference evidence="5 6" key="1">
    <citation type="journal article" date="2022" name="Int. J. Syst. Evol. Microbiol.">
        <title>Noviherbaspirillum aridicola sp. nov., isolated from an arid soil in Pakistan.</title>
        <authorList>
            <person name="Khan I.U."/>
            <person name="Saqib M."/>
            <person name="Amin A."/>
            <person name="Hussain F."/>
            <person name="Li L."/>
            <person name="Liu Y.H."/>
            <person name="Fang B.Z."/>
            <person name="Ahmed I."/>
            <person name="Li W.J."/>
        </authorList>
    </citation>
    <scope>NUCLEOTIDE SEQUENCE [LARGE SCALE GENOMIC DNA]</scope>
    <source>
        <strain evidence="5 6">NCCP-691</strain>
    </source>
</reference>
<feature type="repeat" description="ANK" evidence="3">
    <location>
        <begin position="81"/>
        <end position="114"/>
    </location>
</feature>